<keyword evidence="1" id="KW-1133">Transmembrane helix</keyword>
<dbReference type="EMBL" id="CP065938">
    <property type="protein sequence ID" value="UWX05958.1"/>
    <property type="molecule type" value="Genomic_DNA"/>
</dbReference>
<sequence>MKKTDIRNIALLAPVLYLYLNIFLWSKNVSMFSVTELICSLGAIFVLSALCYFIFYYLFSFFSATVQNVKRLKLGMGVFVGVFTGIICNFFFLRTLFYPHHHIAMYVLMVCIALIVYFNLAAYFVKFSYVLLLIASCGFVYNSYKNFSSVIEDTDKYLVEFKDKPNIYMIWLESFHGARTLKDVYDVDVSPLTKFLEENKFTVCENMYSGYLYTLGSMVDLFSLGTVNPSDYATGFYDVRTVLRRLLGGGAGNNVLKVLKHNGYITNVMVGGFYYFHAKEKYLDYAPVDLYDKINGGYLRPCYAFTKYCENIPRFGLWFMKTLTTQIDEMQKLKKPYFLAVKYDKIYHVGSGFPSEEARLEWIKSGADGYVEGARESVFILQKVISTIIEKDPNAIIVMLGDHGARTYLDLDLVEALKNNTIQLSEYADDFFNVYGAVRLPEQYEKFSFDDKDGYINHRNIFVHIFSLLAQDPEYLKLREISVSNKGKWDLVINGVVNKDFNKQHMEK</sequence>
<organism evidence="2 3">
    <name type="scientific">Taurinivorans muris</name>
    <dbReference type="NCBI Taxonomy" id="2787751"/>
    <lineage>
        <taxon>Bacteria</taxon>
        <taxon>Pseudomonadati</taxon>
        <taxon>Thermodesulfobacteriota</taxon>
        <taxon>Desulfovibrionia</taxon>
        <taxon>Desulfovibrionales</taxon>
        <taxon>Desulfovibrionaceae</taxon>
        <taxon>Taurinivorans</taxon>
    </lineage>
</organism>
<evidence type="ECO:0000256" key="1">
    <source>
        <dbReference type="SAM" id="Phobius"/>
    </source>
</evidence>
<proteinExistence type="predicted"/>
<evidence type="ECO:0000313" key="3">
    <source>
        <dbReference type="Proteomes" id="UP001058120"/>
    </source>
</evidence>
<reference evidence="2" key="1">
    <citation type="submission" date="2020-12" db="EMBL/GenBank/DDBJ databases">
        <title>Taurinivorans muris gen. nov., sp. nov., fundamental and realized metabolic niche of a ubiquitous sulfidogenic bacterium in the murine intestine.</title>
        <authorList>
            <person name="Ye H."/>
            <person name="Hanson B.T."/>
            <person name="Loy A."/>
        </authorList>
    </citation>
    <scope>NUCLEOTIDE SEQUENCE</scope>
    <source>
        <strain evidence="2">LT0009</strain>
    </source>
</reference>
<evidence type="ECO:0000313" key="2">
    <source>
        <dbReference type="EMBL" id="UWX05958.1"/>
    </source>
</evidence>
<protein>
    <recommendedName>
        <fullName evidence="4">Sulfatase N-terminal domain-containing protein</fullName>
    </recommendedName>
</protein>
<dbReference type="InterPro" id="IPR017850">
    <property type="entry name" value="Alkaline_phosphatase_core_sf"/>
</dbReference>
<feature type="transmembrane region" description="Helical" evidence="1">
    <location>
        <begin position="127"/>
        <end position="144"/>
    </location>
</feature>
<gene>
    <name evidence="2" type="ORF">JBF11_01115</name>
</gene>
<keyword evidence="1" id="KW-0472">Membrane</keyword>
<dbReference type="RefSeq" id="WP_334315552.1">
    <property type="nucleotide sequence ID" value="NZ_CP065938.1"/>
</dbReference>
<feature type="transmembrane region" description="Helical" evidence="1">
    <location>
        <begin position="38"/>
        <end position="62"/>
    </location>
</feature>
<feature type="transmembrane region" description="Helical" evidence="1">
    <location>
        <begin position="74"/>
        <end position="97"/>
    </location>
</feature>
<name>A0ABY5Y1B6_9BACT</name>
<dbReference type="Gene3D" id="3.40.720.10">
    <property type="entry name" value="Alkaline Phosphatase, subunit A"/>
    <property type="match status" value="1"/>
</dbReference>
<feature type="transmembrane region" description="Helical" evidence="1">
    <location>
        <begin position="103"/>
        <end position="120"/>
    </location>
</feature>
<keyword evidence="3" id="KW-1185">Reference proteome</keyword>
<feature type="transmembrane region" description="Helical" evidence="1">
    <location>
        <begin position="9"/>
        <end position="26"/>
    </location>
</feature>
<dbReference type="SUPFAM" id="SSF53649">
    <property type="entry name" value="Alkaline phosphatase-like"/>
    <property type="match status" value="1"/>
</dbReference>
<evidence type="ECO:0008006" key="4">
    <source>
        <dbReference type="Google" id="ProtNLM"/>
    </source>
</evidence>
<keyword evidence="1" id="KW-0812">Transmembrane</keyword>
<accession>A0ABY5Y1B6</accession>
<dbReference type="Proteomes" id="UP001058120">
    <property type="component" value="Chromosome"/>
</dbReference>